<feature type="transmembrane region" description="Helical" evidence="13">
    <location>
        <begin position="246"/>
        <end position="263"/>
    </location>
</feature>
<protein>
    <submittedName>
        <fullName evidence="15 16">Sodium:solute symporter</fullName>
    </submittedName>
</protein>
<organism evidence="15 17">
    <name type="scientific">Methanobacterium subterraneum</name>
    <dbReference type="NCBI Taxonomy" id="59277"/>
    <lineage>
        <taxon>Archaea</taxon>
        <taxon>Methanobacteriati</taxon>
        <taxon>Methanobacteriota</taxon>
        <taxon>Methanomada group</taxon>
        <taxon>Methanobacteria</taxon>
        <taxon>Methanobacteriales</taxon>
        <taxon>Methanobacteriaceae</taxon>
        <taxon>Methanobacterium</taxon>
    </lineage>
</organism>
<evidence type="ECO:0000313" key="17">
    <source>
        <dbReference type="Proteomes" id="UP000232631"/>
    </source>
</evidence>
<feature type="transmembrane region" description="Helical" evidence="13">
    <location>
        <begin position="186"/>
        <end position="203"/>
    </location>
</feature>
<evidence type="ECO:0000313" key="15">
    <source>
        <dbReference type="EMBL" id="AUB60190.1"/>
    </source>
</evidence>
<keyword evidence="5 13" id="KW-0812">Transmembrane</keyword>
<gene>
    <name evidence="14" type="ORF">BK007_07950</name>
    <name evidence="15" type="ORF">BK009_05540</name>
    <name evidence="16" type="ORF">HG719_06880</name>
</gene>
<accession>A0A2H4VCX9</accession>
<feature type="transmembrane region" description="Helical" evidence="13">
    <location>
        <begin position="330"/>
        <end position="351"/>
    </location>
</feature>
<evidence type="ECO:0000256" key="2">
    <source>
        <dbReference type="ARBA" id="ARBA00006434"/>
    </source>
</evidence>
<evidence type="ECO:0000256" key="13">
    <source>
        <dbReference type="SAM" id="Phobius"/>
    </source>
</evidence>
<evidence type="ECO:0000256" key="7">
    <source>
        <dbReference type="ARBA" id="ARBA00022989"/>
    </source>
</evidence>
<feature type="transmembrane region" description="Helical" evidence="13">
    <location>
        <begin position="6"/>
        <end position="22"/>
    </location>
</feature>
<evidence type="ECO:0000313" key="16">
    <source>
        <dbReference type="EMBL" id="NMO09555.1"/>
    </source>
</evidence>
<feature type="transmembrane region" description="Helical" evidence="13">
    <location>
        <begin position="154"/>
        <end position="174"/>
    </location>
</feature>
<proteinExistence type="inferred from homology"/>
<evidence type="ECO:0000256" key="5">
    <source>
        <dbReference type="ARBA" id="ARBA00022692"/>
    </source>
</evidence>
<dbReference type="GO" id="GO:0005298">
    <property type="term" value="F:proline:sodium symporter activity"/>
    <property type="evidence" value="ECO:0007669"/>
    <property type="project" value="TreeGrafter"/>
</dbReference>
<keyword evidence="7 13" id="KW-1133">Transmembrane helix</keyword>
<dbReference type="PANTHER" id="PTHR48086">
    <property type="entry name" value="SODIUM/PROLINE SYMPORTER-RELATED"/>
    <property type="match status" value="1"/>
</dbReference>
<keyword evidence="9" id="KW-0406">Ion transport</keyword>
<dbReference type="AlphaFoldDB" id="A0A2H4VQ52"/>
<feature type="transmembrane region" description="Helical" evidence="13">
    <location>
        <begin position="444"/>
        <end position="462"/>
    </location>
</feature>
<dbReference type="Pfam" id="PF00474">
    <property type="entry name" value="SSF"/>
    <property type="match status" value="1"/>
</dbReference>
<dbReference type="PROSITE" id="PS50283">
    <property type="entry name" value="NA_SOLUT_SYMP_3"/>
    <property type="match status" value="1"/>
</dbReference>
<dbReference type="InterPro" id="IPR001734">
    <property type="entry name" value="Na/solute_symporter"/>
</dbReference>
<feature type="transmembrane region" description="Helical" evidence="13">
    <location>
        <begin position="71"/>
        <end position="90"/>
    </location>
</feature>
<evidence type="ECO:0000313" key="19">
    <source>
        <dbReference type="Proteomes" id="UP000591058"/>
    </source>
</evidence>
<dbReference type="CDD" id="cd10322">
    <property type="entry name" value="SLC5sbd"/>
    <property type="match status" value="1"/>
</dbReference>
<evidence type="ECO:0000256" key="3">
    <source>
        <dbReference type="ARBA" id="ARBA00022448"/>
    </source>
</evidence>
<dbReference type="KEGG" id="msub:BK009_05540"/>
<keyword evidence="4" id="KW-1003">Cell membrane</keyword>
<reference evidence="16 19" key="2">
    <citation type="submission" date="2020-04" db="EMBL/GenBank/DDBJ databases">
        <title>Draft genome of Methanobacterium subterraneum isolated from animal feces.</title>
        <authorList>
            <person name="Ouboter H.T."/>
            <person name="Berger S."/>
            <person name="Gungor E."/>
            <person name="Jetten M.S.M."/>
            <person name="Welte C.U."/>
        </authorList>
    </citation>
    <scope>NUCLEOTIDE SEQUENCE [LARGE SCALE GENOMIC DNA]</scope>
    <source>
        <strain evidence="16">HO_2020</strain>
    </source>
</reference>
<dbReference type="Proteomes" id="UP000591058">
    <property type="component" value="Unassembled WGS sequence"/>
</dbReference>
<evidence type="ECO:0000256" key="4">
    <source>
        <dbReference type="ARBA" id="ARBA00022475"/>
    </source>
</evidence>
<dbReference type="Proteomes" id="UP000232806">
    <property type="component" value="Chromosome"/>
</dbReference>
<keyword evidence="8" id="KW-0915">Sodium</keyword>
<dbReference type="InterPro" id="IPR038377">
    <property type="entry name" value="Na/Glc_symporter_sf"/>
</dbReference>
<dbReference type="NCBIfam" id="TIGR00813">
    <property type="entry name" value="sss"/>
    <property type="match status" value="1"/>
</dbReference>
<dbReference type="EMBL" id="CP017766">
    <property type="protein sequence ID" value="AUB55939.1"/>
    <property type="molecule type" value="Genomic_DNA"/>
</dbReference>
<dbReference type="Gene3D" id="1.20.1730.10">
    <property type="entry name" value="Sodium/glucose cotransporter"/>
    <property type="match status" value="1"/>
</dbReference>
<feature type="transmembrane region" description="Helical" evidence="13">
    <location>
        <begin position="389"/>
        <end position="412"/>
    </location>
</feature>
<feature type="transmembrane region" description="Helical" evidence="13">
    <location>
        <begin position="284"/>
        <end position="310"/>
    </location>
</feature>
<evidence type="ECO:0000256" key="11">
    <source>
        <dbReference type="ARBA" id="ARBA00023201"/>
    </source>
</evidence>
<dbReference type="Proteomes" id="UP000232631">
    <property type="component" value="Chromosome"/>
</dbReference>
<dbReference type="InterPro" id="IPR050277">
    <property type="entry name" value="Sodium:Solute_Symporter"/>
</dbReference>
<comment type="subcellular location">
    <subcellularLocation>
        <location evidence="1">Cell membrane</location>
        <topology evidence="1">Multi-pass membrane protein</topology>
    </subcellularLocation>
</comment>
<feature type="transmembrane region" description="Helical" evidence="13">
    <location>
        <begin position="495"/>
        <end position="513"/>
    </location>
</feature>
<evidence type="ECO:0000313" key="14">
    <source>
        <dbReference type="EMBL" id="AUB55939.1"/>
    </source>
</evidence>
<keyword evidence="3" id="KW-0813">Transport</keyword>
<dbReference type="PANTHER" id="PTHR48086:SF3">
    <property type="entry name" value="SODIUM_PROLINE SYMPORTER"/>
    <property type="match status" value="1"/>
</dbReference>
<name>A0A2H4VQ52_9EURY</name>
<evidence type="ECO:0000256" key="9">
    <source>
        <dbReference type="ARBA" id="ARBA00023065"/>
    </source>
</evidence>
<accession>A0A2H4VQ52</accession>
<dbReference type="GO" id="GO:0015824">
    <property type="term" value="P:proline transport"/>
    <property type="evidence" value="ECO:0007669"/>
    <property type="project" value="TreeGrafter"/>
</dbReference>
<dbReference type="EMBL" id="JABBYL010000022">
    <property type="protein sequence ID" value="NMO09555.1"/>
    <property type="molecule type" value="Genomic_DNA"/>
</dbReference>
<dbReference type="GO" id="GO:0015193">
    <property type="term" value="F:L-proline transmembrane transporter activity"/>
    <property type="evidence" value="ECO:0007669"/>
    <property type="project" value="TreeGrafter"/>
</dbReference>
<feature type="transmembrane region" description="Helical" evidence="13">
    <location>
        <begin position="42"/>
        <end position="65"/>
    </location>
</feature>
<evidence type="ECO:0000256" key="12">
    <source>
        <dbReference type="RuleBase" id="RU362091"/>
    </source>
</evidence>
<keyword evidence="6" id="KW-0769">Symport</keyword>
<evidence type="ECO:0000256" key="10">
    <source>
        <dbReference type="ARBA" id="ARBA00023136"/>
    </source>
</evidence>
<evidence type="ECO:0000256" key="8">
    <source>
        <dbReference type="ARBA" id="ARBA00023053"/>
    </source>
</evidence>
<evidence type="ECO:0000256" key="6">
    <source>
        <dbReference type="ARBA" id="ARBA00022847"/>
    </source>
</evidence>
<feature type="transmembrane region" description="Helical" evidence="13">
    <location>
        <begin position="418"/>
        <end position="437"/>
    </location>
</feature>
<keyword evidence="17" id="KW-1185">Reference proteome</keyword>
<evidence type="ECO:0000256" key="1">
    <source>
        <dbReference type="ARBA" id="ARBA00004651"/>
    </source>
</evidence>
<evidence type="ECO:0000313" key="18">
    <source>
        <dbReference type="Proteomes" id="UP000232806"/>
    </source>
</evidence>
<comment type="similarity">
    <text evidence="2 12">Belongs to the sodium:solute symporter (SSF) (TC 2.A.21) family.</text>
</comment>
<reference evidence="17 18" key="1">
    <citation type="submission" date="2016-10" db="EMBL/GenBank/DDBJ databases">
        <title>Comparative genomics between deep and shallow subseafloor isolates.</title>
        <authorList>
            <person name="Ishii S."/>
            <person name="Miller J.R."/>
            <person name="Sutton G."/>
            <person name="Suzuki S."/>
            <person name="Methe B."/>
            <person name="Inagaki F."/>
            <person name="Imachi H."/>
        </authorList>
    </citation>
    <scope>NUCLEOTIDE SEQUENCE [LARGE SCALE GENOMIC DNA]</scope>
    <source>
        <strain evidence="15 17">A8p</strain>
        <strain evidence="14 18">MO-MB1</strain>
    </source>
</reference>
<dbReference type="GO" id="GO:0005886">
    <property type="term" value="C:plasma membrane"/>
    <property type="evidence" value="ECO:0007669"/>
    <property type="project" value="UniProtKB-SubCell"/>
</dbReference>
<dbReference type="EMBL" id="CP017768">
    <property type="protein sequence ID" value="AUB60190.1"/>
    <property type="molecule type" value="Genomic_DNA"/>
</dbReference>
<keyword evidence="10 13" id="KW-0472">Membrane</keyword>
<keyword evidence="11" id="KW-0739">Sodium transport</keyword>
<sequence length="534" mass="57465">MILSIICLIFLVINGYVGYVAWRRTKSADDYLVAGRETHPFIMALSYGATFISTAAIVGFGGVAANYGMGILWLVFLNILIGIFIAFVFFGKRTRKMGHNLGALTFPEFLSRRFDSRFIQYFSGAVIFIGMPLYAAVVLVGMARFVETTLQIDYNIALVVMAVIVAAYVIFGGIRGVMYTDALQGSIMFFGTIFLLIAIYWMLGGVVDANQALTNLVNVVPANSTAAATATGFTGWTTMPSLGSPFWWTLVSSLILGVGIGVLSQPQLVVRFMTVKSHRELNRAVLIGGVFIFAITFGAYVVGSLSNVYFFQTTGQTAVQAAGGNLDKVIPAFIAAAMPLWFTYLFMVALLSAAMSTLSAQFHVQGTAFGRDIYETLVRKTGGSSVRMARIGIVIAVLIAVIMGFILPSSIVALGTSLWFGITAAAFLAIYVAAIYWKRATKEGAIAGLVSGAAVSLFWLLFGFKKTAEPLGVSKALMGQSTIITSVPWPTVDPMIVALPVAVVATIVVSLLTKPPEKEFIDKCFQGVDRFKGK</sequence>
<feature type="transmembrane region" description="Helical" evidence="13">
    <location>
        <begin position="118"/>
        <end position="142"/>
    </location>
</feature>